<feature type="region of interest" description="Disordered" evidence="1">
    <location>
        <begin position="2151"/>
        <end position="2186"/>
    </location>
</feature>
<feature type="region of interest" description="Disordered" evidence="1">
    <location>
        <begin position="1823"/>
        <end position="1925"/>
    </location>
</feature>
<feature type="region of interest" description="Disordered" evidence="1">
    <location>
        <begin position="797"/>
        <end position="853"/>
    </location>
</feature>
<name>A0AA39CFY3_9EURO</name>
<feature type="chain" id="PRO_5041444367" description="Apple domain-containing protein" evidence="2">
    <location>
        <begin position="17"/>
        <end position="2527"/>
    </location>
</feature>
<feature type="region of interest" description="Disordered" evidence="1">
    <location>
        <begin position="283"/>
        <end position="306"/>
    </location>
</feature>
<feature type="region of interest" description="Disordered" evidence="1">
    <location>
        <begin position="458"/>
        <end position="506"/>
    </location>
</feature>
<accession>A0AA39CFY3</accession>
<feature type="compositionally biased region" description="Low complexity" evidence="1">
    <location>
        <begin position="1944"/>
        <end position="2003"/>
    </location>
</feature>
<feature type="region of interest" description="Disordered" evidence="1">
    <location>
        <begin position="147"/>
        <end position="252"/>
    </location>
</feature>
<feature type="compositionally biased region" description="Low complexity" evidence="1">
    <location>
        <begin position="160"/>
        <end position="193"/>
    </location>
</feature>
<sequence>MWRSTLSLFLVSPTVATKPYLLERAETPFGLNDTCSPSETATVEVQPVYFSGYILENTIIDPFHNGHALTITNAPTVVITTSYLTTLLPPTKGRDGHMTSPQIIFPSELFSSTTPLIPSVSPGSTLSSSITFPSALFSQSSHMNTGASAESLSSTASHDTLTSTQTLPSQTSSPAGGSSPYSGLSPLSPGASYTASFSNGEGPTLTSGSAEPSTPFGSASLSNQPPSTPFADSTSSYTAASSPQITTLPPLSIGEGIPSGILTSLPSSNRIVLAFSDLNIKQPDRRDLGKRQDGGQDDQPTGLSTGTASAVSVVNLATVGPSAASGSGVPTLQNAVSQDNCDDATPFILSDGLLLTGGQAVGKLVGSTAALLGSLQNPPDDQVNKTFLIVDGYLQWSTDDVGVATFYSCENGALWAGFPSAPVSSCTSVLVGAVAASACASRVQQTATLNPELLNTTATSGMMTSNSPSGPNPTSIGDISTGPPTSLPPLSLSPLQSTTTSVRQTPRANTVAGAANSSAFSLSISASGSGSALPVGSSSPSGRPLSDSNLPSSFAVARSSALPTAGTSSNRAGTSSESSASSPGNFGSPSNGAALSTPSIGNSGSPAANTLSHASIASNEAGSTVSSIPVVISDLTVSTSSTVVSGSQPSATATPSGTPLLSSQTLSGFGVSAISSVVVQSIIVTETTSTGLPMNTLCNEDDCLRNLIDPRYSSLATTFCPTYTQTTAGAIPTWLGGCAGSSSQISSACSCFITSTRSVSSFLISSSSLNTSQTSALSSGHTGTTTISVTKFSVESTPTSYSTLSDDESSSKPRAESLASPTTSNSLASSSTSMSSPLSQSTGSPSMVSAQLATPGLTGSPPISLPLYSSLTTLTVTYRPSAFTTYTIETPTTSSVYLNTRSQDSYPVLAPTSSSTPNLNSNTVKTTEYATFTTSYVIRSTTTMTMSLTATLFGQSELPAISTMYHGSLSSNPMSAFPTPSMSSKSAVSNEGDVLSSLINQDSPWTASTGRANEVSMMTNEAYFGVSSFTISTTSISNRRTWTPTDTGFGPTSSLLDADPSTSAFTEIPAPSSLVGATSLTYFISSGATTIFATTAGSPTNGISSSLAQVASVSQGTANGVSAASTAASSPSSGVQASPTTVSPVYGTAGAVNSLTSGSSQPSFASALSSSLQSNFASAVAASLQSASMTATTTTIQPVPGSTTALPQVTSQSNAAFLPSSQSVSQASSVLLLSSQSAPPSNTVVLHSSQPPSQVNSVSLAFSQSVSQSNIFVSTSSRSTFQAYSASLTKSSSSATASVSAGLGSLCSGQSVSNGGAFIVGSHNYEVVQPGSNSYEIECYARQDSATTSENTLPNTATFEGCIAQCDEANANSAGSCQGVSYDASTQSCLAISQFSSTVYPRFGLNTRTARLISNAYPVINDAFYLQPTSTTGLGLCDSQAYSFDAISPQYSGSFDNLYENQCGRYFNGDPNSAVDQSTVTSWANSILSAGISSTDDCLKVCDYGNHVSSQYRCVAYVFQTTSAQCMLYGATDGTVTTDPAFNGGRLLNAALGYGTPTDRPQPNGYVAGYQYVSTSAASSSSPSAEFSTMTPASASSMTVAFFSSTTPASSSSMAGPSATTLAASQASSQTASTASLVSVSPQLQSSYSYIMSTRSSTTTPGTTQTQYASSDTTAAAVSAVVNTESGISSLFTSASLSSIQASSSDAISSSQVLGQDQTSSASDIGLSTSSQQQGSTQSFSVSMTAASSSLQQQNSDQSSTISGIAGGSAVSTPGQSSSGASSSDLLSTSFSGLSTPVTSVSISQSSASLTGVGGSSLTSTVLTGSTTPATQASTTSEALLTSSSPSSISSSSAVSSSITSSSSPGTSDGTQSSIASISTQTLSISTDSSSTQQGSLSTQPEATTTQQESSTTQQGQPGLTSSAFDTSFSSVLNSVTAATIDPGSVSSQSTVTGTTSAAETTSGVETTSEAATTSEAETTSASETSAPETTSATEATSVSKTTSVVGTISTTDNLSMTSTTTSASATSTSSLPSCVAGLQGNYGPNNFILAIAAGNGALVPFCIVVDAGAGSTTSAVSGPYVTASTTDTGTATSASASSSTSPLPPCTPGLTGNYGTDNSIFAVQLGNGALVPFCLVADIDSSSSTASSVTETITATQSESNTGSLTTPTSSTSATPTSLPTCPVGTIGNSGPNNSIYATFDTDLSSLISVCVVAGVDTGGSSTSAGTQSGSMTDSAASATSSPASNLPNCPPNTLGNYGPNNSEYALLNTQLGQLVAICVIAASGSVSTSTTSQMLAGTSSSVGVSFGSSTFGGATTQSATPSATTSAASLPYCSAGEVGNHGPNNSIYGVDLGGGNFLDLCIAVLSGSTAASGSTSSAAAVSNSAAAGSASSTAAGSITSVPSVSPAAATSVTTSSIPDCPSSITSGQPDQLERLDPLHGCKPGRDSAGDHIYTGDDFRGLCRCIDDRQLGGTCRDDNSYIYISSNDCHIAADNNGYDIERCHECFNDNSSPEHHNSISHYHGKQ</sequence>
<feature type="compositionally biased region" description="Polar residues" evidence="1">
    <location>
        <begin position="2247"/>
        <end position="2256"/>
    </location>
</feature>
<feature type="compositionally biased region" description="Low complexity" evidence="1">
    <location>
        <begin position="464"/>
        <end position="501"/>
    </location>
</feature>
<dbReference type="Proteomes" id="UP001172673">
    <property type="component" value="Unassembled WGS sequence"/>
</dbReference>
<feature type="compositionally biased region" description="Low complexity" evidence="1">
    <location>
        <begin position="1823"/>
        <end position="1919"/>
    </location>
</feature>
<evidence type="ECO:0000256" key="2">
    <source>
        <dbReference type="SAM" id="SignalP"/>
    </source>
</evidence>
<proteinExistence type="predicted"/>
<feature type="compositionally biased region" description="Polar residues" evidence="1">
    <location>
        <begin position="147"/>
        <end position="159"/>
    </location>
</feature>
<keyword evidence="4" id="KW-1185">Reference proteome</keyword>
<feature type="compositionally biased region" description="Low complexity" evidence="1">
    <location>
        <begin position="1728"/>
        <end position="1786"/>
    </location>
</feature>
<evidence type="ECO:0000313" key="3">
    <source>
        <dbReference type="EMBL" id="KAJ9606819.1"/>
    </source>
</evidence>
<protein>
    <recommendedName>
        <fullName evidence="5">Apple domain-containing protein</fullName>
    </recommendedName>
</protein>
<feature type="signal peptide" evidence="2">
    <location>
        <begin position="1"/>
        <end position="16"/>
    </location>
</feature>
<feature type="region of interest" description="Disordered" evidence="1">
    <location>
        <begin position="531"/>
        <end position="608"/>
    </location>
</feature>
<reference evidence="3" key="1">
    <citation type="submission" date="2022-10" db="EMBL/GenBank/DDBJ databases">
        <title>Culturing micro-colonial fungi from biological soil crusts in the Mojave desert and describing Neophaeococcomyces mojavensis, and introducing the new genera and species Taxawa tesnikishii.</title>
        <authorList>
            <person name="Kurbessoian T."/>
            <person name="Stajich J.E."/>
        </authorList>
    </citation>
    <scope>NUCLEOTIDE SEQUENCE</scope>
    <source>
        <strain evidence="3">TK_41</strain>
    </source>
</reference>
<feature type="region of interest" description="Disordered" evidence="1">
    <location>
        <begin position="1942"/>
        <end position="2003"/>
    </location>
</feature>
<organism evidence="3 4">
    <name type="scientific">Cladophialophora chaetospira</name>
    <dbReference type="NCBI Taxonomy" id="386627"/>
    <lineage>
        <taxon>Eukaryota</taxon>
        <taxon>Fungi</taxon>
        <taxon>Dikarya</taxon>
        <taxon>Ascomycota</taxon>
        <taxon>Pezizomycotina</taxon>
        <taxon>Eurotiomycetes</taxon>
        <taxon>Chaetothyriomycetidae</taxon>
        <taxon>Chaetothyriales</taxon>
        <taxon>Herpotrichiellaceae</taxon>
        <taxon>Cladophialophora</taxon>
    </lineage>
</organism>
<comment type="caution">
    <text evidence="3">The sequence shown here is derived from an EMBL/GenBank/DDBJ whole genome shotgun (WGS) entry which is preliminary data.</text>
</comment>
<feature type="compositionally biased region" description="Low complexity" evidence="1">
    <location>
        <begin position="233"/>
        <end position="242"/>
    </location>
</feature>
<feature type="region of interest" description="Disordered" evidence="1">
    <location>
        <begin position="2221"/>
        <end position="2256"/>
    </location>
</feature>
<feature type="compositionally biased region" description="Polar residues" evidence="1">
    <location>
        <begin position="194"/>
        <end position="225"/>
    </location>
</feature>
<feature type="compositionally biased region" description="Polar residues" evidence="1">
    <location>
        <begin position="594"/>
        <end position="608"/>
    </location>
</feature>
<feature type="region of interest" description="Disordered" evidence="1">
    <location>
        <begin position="1719"/>
        <end position="1786"/>
    </location>
</feature>
<evidence type="ECO:0008006" key="5">
    <source>
        <dbReference type="Google" id="ProtNLM"/>
    </source>
</evidence>
<evidence type="ECO:0000313" key="4">
    <source>
        <dbReference type="Proteomes" id="UP001172673"/>
    </source>
</evidence>
<feature type="compositionally biased region" description="Low complexity" evidence="1">
    <location>
        <begin position="531"/>
        <end position="548"/>
    </location>
</feature>
<feature type="region of interest" description="Disordered" evidence="1">
    <location>
        <begin position="2414"/>
        <end position="2443"/>
    </location>
</feature>
<dbReference type="EMBL" id="JAPDRK010000013">
    <property type="protein sequence ID" value="KAJ9606819.1"/>
    <property type="molecule type" value="Genomic_DNA"/>
</dbReference>
<feature type="compositionally biased region" description="Low complexity" evidence="1">
    <location>
        <begin position="2151"/>
        <end position="2182"/>
    </location>
</feature>
<feature type="compositionally biased region" description="Low complexity" evidence="1">
    <location>
        <begin position="568"/>
        <end position="593"/>
    </location>
</feature>
<feature type="compositionally biased region" description="Low complexity" evidence="1">
    <location>
        <begin position="2221"/>
        <end position="2246"/>
    </location>
</feature>
<gene>
    <name evidence="3" type="ORF">H2200_008829</name>
</gene>
<evidence type="ECO:0000256" key="1">
    <source>
        <dbReference type="SAM" id="MobiDB-lite"/>
    </source>
</evidence>
<feature type="compositionally biased region" description="Basic and acidic residues" evidence="1">
    <location>
        <begin position="2433"/>
        <end position="2443"/>
    </location>
</feature>
<feature type="compositionally biased region" description="Basic and acidic residues" evidence="1">
    <location>
        <begin position="283"/>
        <end position="294"/>
    </location>
</feature>
<feature type="compositionally biased region" description="Low complexity" evidence="1">
    <location>
        <begin position="817"/>
        <end position="846"/>
    </location>
</feature>
<keyword evidence="2" id="KW-0732">Signal</keyword>